<comment type="caution">
    <text evidence="2">The sequence shown here is derived from an EMBL/GenBank/DDBJ whole genome shotgun (WGS) entry which is preliminary data.</text>
</comment>
<gene>
    <name evidence="2" type="ORF">HNQ44_000803</name>
</gene>
<reference evidence="2 3" key="1">
    <citation type="submission" date="2020-08" db="EMBL/GenBank/DDBJ databases">
        <title>Genomic Encyclopedia of Type Strains, Phase IV (KMG-IV): sequencing the most valuable type-strain genomes for metagenomic binning, comparative biology and taxonomic classification.</title>
        <authorList>
            <person name="Goeker M."/>
        </authorList>
    </citation>
    <scope>NUCLEOTIDE SEQUENCE [LARGE SCALE GENOMIC DNA]</scope>
    <source>
        <strain evidence="2 3">DSM 15895</strain>
    </source>
</reference>
<dbReference type="RefSeq" id="WP_135501681.1">
    <property type="nucleotide sequence ID" value="NZ_JACHHE010000002.1"/>
</dbReference>
<evidence type="ECO:0000259" key="1">
    <source>
        <dbReference type="Pfam" id="PF01370"/>
    </source>
</evidence>
<dbReference type="Pfam" id="PF01370">
    <property type="entry name" value="Epimerase"/>
    <property type="match status" value="1"/>
</dbReference>
<accession>A0A7W8FRD1</accession>
<evidence type="ECO:0000313" key="3">
    <source>
        <dbReference type="Proteomes" id="UP000525923"/>
    </source>
</evidence>
<dbReference type="GO" id="GO:0003978">
    <property type="term" value="F:UDP-glucose 4-epimerase activity"/>
    <property type="evidence" value="ECO:0007669"/>
    <property type="project" value="UniProtKB-EC"/>
</dbReference>
<dbReference type="EMBL" id="JACHHE010000002">
    <property type="protein sequence ID" value="MBB5179379.1"/>
    <property type="molecule type" value="Genomic_DNA"/>
</dbReference>
<dbReference type="InterPro" id="IPR001509">
    <property type="entry name" value="Epimerase_deHydtase"/>
</dbReference>
<proteinExistence type="predicted"/>
<keyword evidence="2" id="KW-0413">Isomerase</keyword>
<sequence>MNILISGEKGYLANELKNYGIKNRKLNIELVSVRKGAEKVNFLDKDVFIHTSAIVHKKEKDFLLKDFIKINKDLTVQLALKAKKAGVKKFVFISTMAVYGVSEGCIDKNTPLNPNTYYGISKLEAEKALKKLESNNFSISIIRPPMIYGKEAPGNFQPLRRLSKTVPIFPKVENKRSMIYIDNLCDFIFQVIKNNDKGIYHPQDYRQINTSQMVKQIGLANKKKIYLSSLLGRVIRKEICRNNMIKKVFGDLYYSTELSNYRNNTYQKISFKDAITLIEDN</sequence>
<name>A0A7W8FRD1_9BACL</name>
<dbReference type="OrthoDB" id="9808602at2"/>
<protein>
    <submittedName>
        <fullName evidence="2">UDP-glucose 4-epimerase</fullName>
        <ecNumber evidence="2">5.1.3.2</ecNumber>
    </submittedName>
</protein>
<evidence type="ECO:0000313" key="2">
    <source>
        <dbReference type="EMBL" id="MBB5179379.1"/>
    </source>
</evidence>
<dbReference type="SUPFAM" id="SSF51735">
    <property type="entry name" value="NAD(P)-binding Rossmann-fold domains"/>
    <property type="match status" value="1"/>
</dbReference>
<dbReference type="Proteomes" id="UP000525923">
    <property type="component" value="Unassembled WGS sequence"/>
</dbReference>
<dbReference type="PANTHER" id="PTHR43245">
    <property type="entry name" value="BIFUNCTIONAL POLYMYXIN RESISTANCE PROTEIN ARNA"/>
    <property type="match status" value="1"/>
</dbReference>
<dbReference type="AlphaFoldDB" id="A0A7W8FRD1"/>
<keyword evidence="3" id="KW-1185">Reference proteome</keyword>
<dbReference type="InterPro" id="IPR036291">
    <property type="entry name" value="NAD(P)-bd_dom_sf"/>
</dbReference>
<dbReference type="InterPro" id="IPR050177">
    <property type="entry name" value="Lipid_A_modif_metabolic_enz"/>
</dbReference>
<dbReference type="EC" id="5.1.3.2" evidence="2"/>
<organism evidence="2 3">
    <name type="scientific">Planococcus koreensis</name>
    <dbReference type="NCBI Taxonomy" id="112331"/>
    <lineage>
        <taxon>Bacteria</taxon>
        <taxon>Bacillati</taxon>
        <taxon>Bacillota</taxon>
        <taxon>Bacilli</taxon>
        <taxon>Bacillales</taxon>
        <taxon>Caryophanaceae</taxon>
        <taxon>Planococcus</taxon>
    </lineage>
</organism>
<dbReference type="PANTHER" id="PTHR43245:SF58">
    <property type="entry name" value="BLL5923 PROTEIN"/>
    <property type="match status" value="1"/>
</dbReference>
<dbReference type="Gene3D" id="3.40.50.720">
    <property type="entry name" value="NAD(P)-binding Rossmann-like Domain"/>
    <property type="match status" value="1"/>
</dbReference>
<feature type="domain" description="NAD-dependent epimerase/dehydratase" evidence="1">
    <location>
        <begin position="33"/>
        <end position="198"/>
    </location>
</feature>